<reference evidence="4 5" key="1">
    <citation type="journal article" date="2019" name="Int. J. Syst. Evol. Microbiol.">
        <title>The Global Catalogue of Microorganisms (GCM) 10K type strain sequencing project: providing services to taxonomists for standard genome sequencing and annotation.</title>
        <authorList>
            <consortium name="The Broad Institute Genomics Platform"/>
            <consortium name="The Broad Institute Genome Sequencing Center for Infectious Disease"/>
            <person name="Wu L."/>
            <person name="Ma J."/>
        </authorList>
    </citation>
    <scope>NUCLEOTIDE SEQUENCE [LARGE SCALE GENOMIC DNA]</scope>
    <source>
        <strain evidence="4 5">JCM 15503</strain>
    </source>
</reference>
<feature type="domain" description="Multidrug resistance protein MdtA-like barrel-sandwich hybrid" evidence="3">
    <location>
        <begin position="76"/>
        <end position="217"/>
    </location>
</feature>
<evidence type="ECO:0000259" key="3">
    <source>
        <dbReference type="Pfam" id="PF25917"/>
    </source>
</evidence>
<dbReference type="SUPFAM" id="SSF111369">
    <property type="entry name" value="HlyD-like secretion proteins"/>
    <property type="match status" value="1"/>
</dbReference>
<organism evidence="4 5">
    <name type="scientific">Ideonella azotifigens</name>
    <dbReference type="NCBI Taxonomy" id="513160"/>
    <lineage>
        <taxon>Bacteria</taxon>
        <taxon>Pseudomonadati</taxon>
        <taxon>Pseudomonadota</taxon>
        <taxon>Betaproteobacteria</taxon>
        <taxon>Burkholderiales</taxon>
        <taxon>Sphaerotilaceae</taxon>
        <taxon>Ideonella</taxon>
    </lineage>
</organism>
<name>A0ABN1KKN2_9BURK</name>
<evidence type="ECO:0000313" key="4">
    <source>
        <dbReference type="EMBL" id="GAA0769616.1"/>
    </source>
</evidence>
<dbReference type="Proteomes" id="UP001500279">
    <property type="component" value="Unassembled WGS sequence"/>
</dbReference>
<comment type="similarity">
    <text evidence="1">Belongs to the membrane fusion protein (MFP) (TC 8.A.1) family.</text>
</comment>
<keyword evidence="2" id="KW-0175">Coiled coil</keyword>
<protein>
    <submittedName>
        <fullName evidence="4">Efflux RND transporter periplasmic adaptor subunit</fullName>
    </submittedName>
</protein>
<dbReference type="Gene3D" id="2.40.50.100">
    <property type="match status" value="1"/>
</dbReference>
<dbReference type="Pfam" id="PF25917">
    <property type="entry name" value="BSH_RND"/>
    <property type="match status" value="1"/>
</dbReference>
<dbReference type="PANTHER" id="PTHR30469">
    <property type="entry name" value="MULTIDRUG RESISTANCE PROTEIN MDTA"/>
    <property type="match status" value="1"/>
</dbReference>
<accession>A0ABN1KKN2</accession>
<evidence type="ECO:0000256" key="1">
    <source>
        <dbReference type="ARBA" id="ARBA00009477"/>
    </source>
</evidence>
<dbReference type="Gene3D" id="2.40.30.170">
    <property type="match status" value="1"/>
</dbReference>
<dbReference type="InterPro" id="IPR058625">
    <property type="entry name" value="MdtA-like_BSH"/>
</dbReference>
<dbReference type="NCBIfam" id="TIGR01730">
    <property type="entry name" value="RND_mfp"/>
    <property type="match status" value="1"/>
</dbReference>
<dbReference type="EMBL" id="BAAAEW010000047">
    <property type="protein sequence ID" value="GAA0769616.1"/>
    <property type="molecule type" value="Genomic_DNA"/>
</dbReference>
<dbReference type="Gene3D" id="2.40.420.20">
    <property type="match status" value="1"/>
</dbReference>
<gene>
    <name evidence="4" type="ORF">GCM10009107_60690</name>
</gene>
<sequence length="386" mass="40461">MIPMQFTRRHLSITGATLVLALVAAAIMLWPYANKAEAANPPSAAVPVLAVEAVQAQARDWPVNLSASGGIFAWQSASVASEVSGPRIEALLVDVGSVVRKGQLLAQLASDSLGAQLRAQQASVAEARAKLAQAEAEAARARTLRDNGTLSEQKVLDYQVSAQTARAALDSALATLDSQRIQLEHTRIVAPDDGVITARTASLGQVVSTGTELFQLVRQQRLEWRAELSGRQLGQLRVGQRAVLHLPGGQPVEAKLRLVAPTLDASSRMGLAYFDLPADAMKTGAAPGLYVSGEVHTGTARANVLPSSAITLRDGNSYLFEIGADARVQQRQVQTGLRVGDMVQVLDALPAGARFVNGGGSFLKDGDVVEVHLASAARPAPAGSAP</sequence>
<feature type="coiled-coil region" evidence="2">
    <location>
        <begin position="117"/>
        <end position="144"/>
    </location>
</feature>
<comment type="caution">
    <text evidence="4">The sequence shown here is derived from an EMBL/GenBank/DDBJ whole genome shotgun (WGS) entry which is preliminary data.</text>
</comment>
<dbReference type="PANTHER" id="PTHR30469:SF15">
    <property type="entry name" value="HLYD FAMILY OF SECRETION PROTEINS"/>
    <property type="match status" value="1"/>
</dbReference>
<dbReference type="InterPro" id="IPR006143">
    <property type="entry name" value="RND_pump_MFP"/>
</dbReference>
<keyword evidence="5" id="KW-1185">Reference proteome</keyword>
<proteinExistence type="inferred from homology"/>
<evidence type="ECO:0000256" key="2">
    <source>
        <dbReference type="SAM" id="Coils"/>
    </source>
</evidence>
<evidence type="ECO:0000313" key="5">
    <source>
        <dbReference type="Proteomes" id="UP001500279"/>
    </source>
</evidence>
<dbReference type="Gene3D" id="1.10.287.470">
    <property type="entry name" value="Helix hairpin bin"/>
    <property type="match status" value="1"/>
</dbReference>